<proteinExistence type="predicted"/>
<keyword evidence="2" id="KW-0804">Transcription</keyword>
<dbReference type="EMBL" id="BTRK01000004">
    <property type="protein sequence ID" value="GMR47662.1"/>
    <property type="molecule type" value="Genomic_DNA"/>
</dbReference>
<dbReference type="AlphaFoldDB" id="A0AAN5CNM8"/>
<feature type="region of interest" description="Disordered" evidence="4">
    <location>
        <begin position="1153"/>
        <end position="1227"/>
    </location>
</feature>
<protein>
    <submittedName>
        <fullName evidence="5">Uncharacterized protein</fullName>
    </submittedName>
</protein>
<accession>A0AAN5CNM8</accession>
<keyword evidence="6" id="KW-1185">Reference proteome</keyword>
<feature type="region of interest" description="Disordered" evidence="4">
    <location>
        <begin position="678"/>
        <end position="756"/>
    </location>
</feature>
<keyword evidence="1" id="KW-0805">Transcription regulation</keyword>
<feature type="region of interest" description="Disordered" evidence="4">
    <location>
        <begin position="1"/>
        <end position="45"/>
    </location>
</feature>
<feature type="compositionally biased region" description="Basic and acidic residues" evidence="4">
    <location>
        <begin position="597"/>
        <end position="619"/>
    </location>
</feature>
<evidence type="ECO:0000313" key="6">
    <source>
        <dbReference type="Proteomes" id="UP001328107"/>
    </source>
</evidence>
<evidence type="ECO:0000313" key="5">
    <source>
        <dbReference type="EMBL" id="GMR47662.1"/>
    </source>
</evidence>
<feature type="compositionally biased region" description="Basic and acidic residues" evidence="4">
    <location>
        <begin position="649"/>
        <end position="665"/>
    </location>
</feature>
<feature type="region of interest" description="Disordered" evidence="4">
    <location>
        <begin position="592"/>
        <end position="666"/>
    </location>
</feature>
<dbReference type="Proteomes" id="UP001328107">
    <property type="component" value="Unassembled WGS sequence"/>
</dbReference>
<dbReference type="GO" id="GO:0005634">
    <property type="term" value="C:nucleus"/>
    <property type="evidence" value="ECO:0007669"/>
    <property type="project" value="TreeGrafter"/>
</dbReference>
<gene>
    <name evidence="5" type="ORF">PMAYCL1PPCAC_17857</name>
</gene>
<reference evidence="6" key="1">
    <citation type="submission" date="2022-10" db="EMBL/GenBank/DDBJ databases">
        <title>Genome assembly of Pristionchus species.</title>
        <authorList>
            <person name="Yoshida K."/>
            <person name="Sommer R.J."/>
        </authorList>
    </citation>
    <scope>NUCLEOTIDE SEQUENCE [LARGE SCALE GENOMIC DNA]</scope>
    <source>
        <strain evidence="6">RS5460</strain>
    </source>
</reference>
<dbReference type="PANTHER" id="PTHR16088">
    <property type="entry name" value="YY1 ASSOCIATED PROTEIN-RELATED"/>
    <property type="match status" value="1"/>
</dbReference>
<name>A0AAN5CNM8_9BILA</name>
<evidence type="ECO:0000256" key="4">
    <source>
        <dbReference type="SAM" id="MobiDB-lite"/>
    </source>
</evidence>
<keyword evidence="3" id="KW-0539">Nucleus</keyword>
<evidence type="ECO:0000256" key="1">
    <source>
        <dbReference type="ARBA" id="ARBA00023015"/>
    </source>
</evidence>
<evidence type="ECO:0000256" key="3">
    <source>
        <dbReference type="ARBA" id="ARBA00023242"/>
    </source>
</evidence>
<dbReference type="InterPro" id="IPR052435">
    <property type="entry name" value="YY1-Transcr_Regul"/>
</dbReference>
<dbReference type="GO" id="GO:0006355">
    <property type="term" value="P:regulation of DNA-templated transcription"/>
    <property type="evidence" value="ECO:0007669"/>
    <property type="project" value="TreeGrafter"/>
</dbReference>
<feature type="region of interest" description="Disordered" evidence="4">
    <location>
        <begin position="133"/>
        <end position="217"/>
    </location>
</feature>
<sequence length="1279" mass="146647">KMSAEDEETRGSKSTTSKPRRAPRNERSRRSKPRDSSIQLNDDEKEELLRKYRETDQNLEKFAQAHNMTTLNVKAMLRSVIKDHNTLARVLGTEAPCDVVRITRSKTRSLQHSSIQGVDMTSNVPIKRGHTWVDLPFNEDDDFDDDYRPGEDDSRDGVGSDSDDEESDHPSELEDEEGGENDELNRTLTVDVSNDSKRESGSKSSELSSRPRPDSATSLTLNAIMAEDDEPSNDYTAFLNTLNNDPDDMPYDEQDDPEYMVPVESLFREDQDEDNYDYWSTTIPQKEMEDLIEDIVPSEKLGEWARNLSPPLHQMETVKQETIVGVRPLTPPRVPFMMEAPVGVVEKIFTDQQRKQLRAQMEQHVQLLTQSYVGCYFEPLLQEEKESAREMLESLSEIASYTGHLGKKSAFYIENLPFAIETCTKMRDITREKPVQPLTKENLIIPHRMLSITKEVLTSSRAILYPHLVSQHRLVQSIGRDGWAKNEIILFAMAYNKYADAPAKHRLPRQSKYSIIAENSLPWRHMNELRWMYNGMKRGKERNGITSHNIYFFDVIEGRKRVSFSKPPRAKTGWTMRQWPKKALPPWFSSTMTRKRIGSDGRDNGISEETIRRKERRIEEGDDENEPIVIVDEGEEGEGIEIEMEEENREGGESEEMKEGTKDNVVKFPMEDDECAMDSMGKSRIGRSPEEVEAVRGEENGADGLPIDFSHLMNEMSPRAGPSRLRTPSPRRTRSTSPDEKSFFPPTPGKRVPSPLEESMPWLVDIAAFSSGFTSPPPCASPPGGSRIKTPGGTMDYVDSLMGYFGTPEEEKERTRASSSKRTNLYSNLFGDFDFDESDDDDETANVTLNEDLVERKDESECRPESVTATIEEKPEDSNPIIPEVVPVKQRKKRKTREEKEKMGMAAIKDVSVRRRVMCALARKASDDIRARMTMHSSVFKQIQNILSQKTDRKERDAMLANLEPLLSEHHRDVLYLLSAFASPDSLPRSLVLSQGRQTYVAAINMMCTIYAYMSKMQRRLSYRQLLRMIVDAYSKGGAEKVLETLSGVLVNDPLLLRVLTDYHTPSVPPLKKKVWESIDLRKGEEAFQIFKENARMERVDLCEVLGGVPTKKMLVKAGKPLSTLMVNHDGEPMLRNKDGKYKEIAVMSEKQIEEERKNKVAEREEEKKAKQREKTRERKEAAKKAKMVERREERAREKKKAMERKQEEEERRREEQQAPPSHPFTRDMDKALLMLYNDVQKVTKRAVRKMAADIPYSKNFTLDQLQSRLDFLLELGDS</sequence>
<feature type="non-terminal residue" evidence="5">
    <location>
        <position position="1"/>
    </location>
</feature>
<feature type="compositionally biased region" description="Basic and acidic residues" evidence="4">
    <location>
        <begin position="1204"/>
        <end position="1217"/>
    </location>
</feature>
<feature type="compositionally biased region" description="Basic and acidic residues" evidence="4">
    <location>
        <begin position="687"/>
        <end position="699"/>
    </location>
</feature>
<dbReference type="GO" id="GO:0003712">
    <property type="term" value="F:transcription coregulator activity"/>
    <property type="evidence" value="ECO:0007669"/>
    <property type="project" value="TreeGrafter"/>
</dbReference>
<feature type="compositionally biased region" description="Acidic residues" evidence="4">
    <location>
        <begin position="161"/>
        <end position="182"/>
    </location>
</feature>
<evidence type="ECO:0000256" key="2">
    <source>
        <dbReference type="ARBA" id="ARBA00023163"/>
    </source>
</evidence>
<feature type="compositionally biased region" description="Basic and acidic residues" evidence="4">
    <location>
        <begin position="146"/>
        <end position="158"/>
    </location>
</feature>
<feature type="compositionally biased region" description="Acidic residues" evidence="4">
    <location>
        <begin position="620"/>
        <end position="648"/>
    </location>
</feature>
<organism evidence="5 6">
    <name type="scientific">Pristionchus mayeri</name>
    <dbReference type="NCBI Taxonomy" id="1317129"/>
    <lineage>
        <taxon>Eukaryota</taxon>
        <taxon>Metazoa</taxon>
        <taxon>Ecdysozoa</taxon>
        <taxon>Nematoda</taxon>
        <taxon>Chromadorea</taxon>
        <taxon>Rhabditida</taxon>
        <taxon>Rhabditina</taxon>
        <taxon>Diplogasteromorpha</taxon>
        <taxon>Diplogasteroidea</taxon>
        <taxon>Neodiplogasteridae</taxon>
        <taxon>Pristionchus</taxon>
    </lineage>
</organism>
<feature type="compositionally biased region" description="Basic and acidic residues" evidence="4">
    <location>
        <begin position="1153"/>
        <end position="1197"/>
    </location>
</feature>
<comment type="caution">
    <text evidence="5">The sequence shown here is derived from an EMBL/GenBank/DDBJ whole genome shotgun (WGS) entry which is preliminary data.</text>
</comment>
<dbReference type="PANTHER" id="PTHR16088:SF3">
    <property type="entry name" value="GON-4-LIKE PROTEIN"/>
    <property type="match status" value="1"/>
</dbReference>